<keyword evidence="3" id="KW-1185">Reference proteome</keyword>
<dbReference type="EMBL" id="CP032382">
    <property type="protein sequence ID" value="AYB32661.1"/>
    <property type="molecule type" value="Genomic_DNA"/>
</dbReference>
<evidence type="ECO:0000313" key="2">
    <source>
        <dbReference type="EMBL" id="AYB32661.1"/>
    </source>
</evidence>
<feature type="domain" description="Type I restriction enzyme R protein N-terminal" evidence="1">
    <location>
        <begin position="37"/>
        <end position="146"/>
    </location>
</feature>
<dbReference type="Pfam" id="PF13588">
    <property type="entry name" value="HSDR_N_2"/>
    <property type="match status" value="1"/>
</dbReference>
<dbReference type="Gene3D" id="3.90.1570.30">
    <property type="match status" value="1"/>
</dbReference>
<sequence length="150" mass="17478">MCMVKLNLPDFEYVLKKEEGKLLILDSIRKKYLVLTPEEWVRQHFVNYLIQTLQYPRSLIRIEGGLQFNRLQKRSDIVVFDREGKPWMVIECKAPDLAMSQQTLRQASVYNHSLKAKYLVITNGLQHICCATDWDANTTAVLEEMPAYNG</sequence>
<name>A0A385SQV2_9BACT</name>
<gene>
    <name evidence="2" type="ORF">D4L85_19680</name>
</gene>
<proteinExistence type="predicted"/>
<dbReference type="AlphaFoldDB" id="A0A385SQV2"/>
<accession>A0A385SQV2</accession>
<evidence type="ECO:0000259" key="1">
    <source>
        <dbReference type="Pfam" id="PF13588"/>
    </source>
</evidence>
<reference evidence="3" key="1">
    <citation type="submission" date="2018-09" db="EMBL/GenBank/DDBJ databases">
        <title>Chryseolinea sp. KIS68-18 isolated from soil.</title>
        <authorList>
            <person name="Weon H.-Y."/>
            <person name="Kwon S.-W."/>
            <person name="Lee S.A."/>
        </authorList>
    </citation>
    <scope>NUCLEOTIDE SEQUENCE [LARGE SCALE GENOMIC DNA]</scope>
    <source>
        <strain evidence="3">KIS68-18</strain>
    </source>
</reference>
<dbReference type="KEGG" id="chk:D4L85_19680"/>
<organism evidence="2 3">
    <name type="scientific">Chryseolinea soli</name>
    <dbReference type="NCBI Taxonomy" id="2321403"/>
    <lineage>
        <taxon>Bacteria</taxon>
        <taxon>Pseudomonadati</taxon>
        <taxon>Bacteroidota</taxon>
        <taxon>Cytophagia</taxon>
        <taxon>Cytophagales</taxon>
        <taxon>Fulvivirgaceae</taxon>
        <taxon>Chryseolinea</taxon>
    </lineage>
</organism>
<dbReference type="InterPro" id="IPR029464">
    <property type="entry name" value="HSDR_N"/>
</dbReference>
<evidence type="ECO:0000313" key="3">
    <source>
        <dbReference type="Proteomes" id="UP000266183"/>
    </source>
</evidence>
<protein>
    <submittedName>
        <fullName evidence="2">Type I restriction enzyme HsdR N-terminal domain-containing protein</fullName>
    </submittedName>
</protein>
<dbReference type="Proteomes" id="UP000266183">
    <property type="component" value="Chromosome"/>
</dbReference>
<dbReference type="OrthoDB" id="9790377at2"/>